<dbReference type="EMBL" id="QNRI01000003">
    <property type="protein sequence ID" value="RBO99891.1"/>
    <property type="molecule type" value="Genomic_DNA"/>
</dbReference>
<reference evidence="1 2" key="1">
    <citation type="submission" date="2018-06" db="EMBL/GenBank/DDBJ databases">
        <title>Genomic Encyclopedia of Type Strains, Phase IV (KMG-IV): sequencing the most valuable type-strain genomes for metagenomic binning, comparative biology and taxonomic classification.</title>
        <authorList>
            <person name="Goeker M."/>
        </authorList>
    </citation>
    <scope>NUCLEOTIDE SEQUENCE [LARGE SCALE GENOMIC DNA]</scope>
    <source>
        <strain evidence="1 2">DSM 15140</strain>
    </source>
</reference>
<evidence type="ECO:0000313" key="1">
    <source>
        <dbReference type="EMBL" id="RBO99891.1"/>
    </source>
</evidence>
<sequence length="97" mass="11162">MAYITLKNFSVDTSAYCFGYIKGWTEEQEEKLLLSYQEDIQSESAKLIRKIEDVVIERKIPFNAFVILDVNEASIEEGERPITLVQYADTYTIARGT</sequence>
<gene>
    <name evidence="1" type="ORF">DES48_103218</name>
</gene>
<organism evidence="1 2">
    <name type="scientific">Paraliobacillus ryukyuensis</name>
    <dbReference type="NCBI Taxonomy" id="200904"/>
    <lineage>
        <taxon>Bacteria</taxon>
        <taxon>Bacillati</taxon>
        <taxon>Bacillota</taxon>
        <taxon>Bacilli</taxon>
        <taxon>Bacillales</taxon>
        <taxon>Bacillaceae</taxon>
        <taxon>Paraliobacillus</taxon>
    </lineage>
</organism>
<proteinExistence type="predicted"/>
<dbReference type="RefSeq" id="WP_113868067.1">
    <property type="nucleotide sequence ID" value="NZ_BAABQN010000004.1"/>
</dbReference>
<dbReference type="OrthoDB" id="9803716at2"/>
<comment type="caution">
    <text evidence="1">The sequence shown here is derived from an EMBL/GenBank/DDBJ whole genome shotgun (WGS) entry which is preliminary data.</text>
</comment>
<accession>A0A366EBZ0</accession>
<name>A0A366EBZ0_9BACI</name>
<dbReference type="STRING" id="200904.GCA_900168775_03551"/>
<dbReference type="AlphaFoldDB" id="A0A366EBZ0"/>
<evidence type="ECO:0000313" key="2">
    <source>
        <dbReference type="Proteomes" id="UP000252254"/>
    </source>
</evidence>
<protein>
    <submittedName>
        <fullName evidence="1">Uncharacterized protein</fullName>
    </submittedName>
</protein>
<dbReference type="Proteomes" id="UP000252254">
    <property type="component" value="Unassembled WGS sequence"/>
</dbReference>
<keyword evidence="2" id="KW-1185">Reference proteome</keyword>